<proteinExistence type="predicted"/>
<evidence type="ECO:0000313" key="4">
    <source>
        <dbReference type="Proteomes" id="UP001189429"/>
    </source>
</evidence>
<keyword evidence="4" id="KW-1185">Reference proteome</keyword>
<evidence type="ECO:0008006" key="5">
    <source>
        <dbReference type="Google" id="ProtNLM"/>
    </source>
</evidence>
<protein>
    <recommendedName>
        <fullName evidence="5">Subtilisin</fullName>
    </recommendedName>
</protein>
<keyword evidence="2" id="KW-0732">Signal</keyword>
<reference evidence="3" key="1">
    <citation type="submission" date="2023-10" db="EMBL/GenBank/DDBJ databases">
        <authorList>
            <person name="Chen Y."/>
            <person name="Shah S."/>
            <person name="Dougan E. K."/>
            <person name="Thang M."/>
            <person name="Chan C."/>
        </authorList>
    </citation>
    <scope>NUCLEOTIDE SEQUENCE [LARGE SCALE GENOMIC DNA]</scope>
</reference>
<evidence type="ECO:0000256" key="2">
    <source>
        <dbReference type="SAM" id="SignalP"/>
    </source>
</evidence>
<organism evidence="3 4">
    <name type="scientific">Prorocentrum cordatum</name>
    <dbReference type="NCBI Taxonomy" id="2364126"/>
    <lineage>
        <taxon>Eukaryota</taxon>
        <taxon>Sar</taxon>
        <taxon>Alveolata</taxon>
        <taxon>Dinophyceae</taxon>
        <taxon>Prorocentrales</taxon>
        <taxon>Prorocentraceae</taxon>
        <taxon>Prorocentrum</taxon>
    </lineage>
</organism>
<evidence type="ECO:0000256" key="1">
    <source>
        <dbReference type="SAM" id="MobiDB-lite"/>
    </source>
</evidence>
<comment type="caution">
    <text evidence="3">The sequence shown here is derived from an EMBL/GenBank/DDBJ whole genome shotgun (WGS) entry which is preliminary data.</text>
</comment>
<feature type="chain" id="PRO_5046374642" description="Subtilisin" evidence="2">
    <location>
        <begin position="17"/>
        <end position="494"/>
    </location>
</feature>
<sequence>MAALILWPFLVALAQAGPAVYDVTASASESVNEGGSPGLKQAKLSGTRSIACYTDYSAGNGSARGKCSLMEIVGGSIEKLGDVVFEDATVVPQSISVAAFSENDVIVCFTGVTQHVICNLVSIADTDLALENSVEIDNESIGSTYVAVAKMASTSGVVCYSCAGCAIAAEGKCSKLSLSGSDLDAGNPVSFTDGQTASHIAIEPLEAEEMAVLCYNEGGSARCVLLDDTGAPVPGTASTFFESDEADFGSITTNTIGDYGMVCFTDSEDNGNFAACKTYQVVSEMLVLNANYTIVSDSDASSLQVATLSDENGIVCYVDLNAELADVNGQAGPATCKVLSVDGGELSCGPANVVNDQTEYFSLVGLSAQATSMCYSDDGAGGAACVALNMAETTTTQTSTDTHTSTRTMTWSDTSGTSQTLSSSGTTATTGTSTTSPHTTTVTETTTSPHTTTITSVTETTVSTTIELSLSVSSACLSRCGHAVRGAGRRGVMT</sequence>
<feature type="region of interest" description="Disordered" evidence="1">
    <location>
        <begin position="394"/>
        <end position="452"/>
    </location>
</feature>
<accession>A0ABN9V1D2</accession>
<name>A0ABN9V1D2_9DINO</name>
<dbReference type="EMBL" id="CAUYUJ010016459">
    <property type="protein sequence ID" value="CAK0865524.1"/>
    <property type="molecule type" value="Genomic_DNA"/>
</dbReference>
<evidence type="ECO:0000313" key="3">
    <source>
        <dbReference type="EMBL" id="CAK0865524.1"/>
    </source>
</evidence>
<gene>
    <name evidence="3" type="ORF">PCOR1329_LOCUS53008</name>
</gene>
<dbReference type="Proteomes" id="UP001189429">
    <property type="component" value="Unassembled WGS sequence"/>
</dbReference>
<feature type="signal peptide" evidence="2">
    <location>
        <begin position="1"/>
        <end position="16"/>
    </location>
</feature>